<dbReference type="EMBL" id="CP005986">
    <property type="protein sequence ID" value="AIA55531.1"/>
    <property type="molecule type" value="Genomic_DNA"/>
</dbReference>
<dbReference type="Proteomes" id="UP000005522">
    <property type="component" value="Chromosome"/>
</dbReference>
<sequence length="185" mass="20911">MRPLEDIKQDPRWLALGVRESNAVLGAYIDYLHKGQQKTQSKNEQDAAVLCNALRVLSDPRTREVLEHNLGGLAIHDPMTGKSLTLAPWLLPDESPVGSGVVLDAVFSVIRDHADWLERPHNIDFTERNNRHFLTFLGRHWRRAGLERPGIQRLREIVIIVTGQNPGSEDAELLKSFRIGWQVSG</sequence>
<protein>
    <submittedName>
        <fullName evidence="1">Uncharacterized protein</fullName>
    </submittedName>
</protein>
<dbReference type="KEGG" id="acz:Acaty_c1671"/>
<dbReference type="RefSeq" id="WP_004872671.1">
    <property type="nucleotide sequence ID" value="NZ_CP005986.1"/>
</dbReference>
<dbReference type="AlphaFoldDB" id="A0A059ZZT7"/>
<evidence type="ECO:0000313" key="2">
    <source>
        <dbReference type="Proteomes" id="UP000005522"/>
    </source>
</evidence>
<name>A0A059ZZT7_ACICK</name>
<organism evidence="1 2">
    <name type="scientific">Acidithiobacillus caldus (strain ATCC 51756 / DSM 8584 / KU)</name>
    <dbReference type="NCBI Taxonomy" id="637389"/>
    <lineage>
        <taxon>Bacteria</taxon>
        <taxon>Pseudomonadati</taxon>
        <taxon>Pseudomonadota</taxon>
        <taxon>Acidithiobacillia</taxon>
        <taxon>Acidithiobacillales</taxon>
        <taxon>Acidithiobacillaceae</taxon>
        <taxon>Acidithiobacillus</taxon>
    </lineage>
</organism>
<evidence type="ECO:0000313" key="1">
    <source>
        <dbReference type="EMBL" id="AIA55531.1"/>
    </source>
</evidence>
<proteinExistence type="predicted"/>
<dbReference type="HOGENOM" id="CLU_1458295_0_0_6"/>
<reference evidence="1 2" key="1">
    <citation type="journal article" date="2009" name="J. Bacteriol.">
        <title>Draft genome sequence of the extremely acidophilic bacterium Acidithiobacillus caldus ATCC 51756 reveals metabolic versatility in the genus Acidithiobacillus.</title>
        <authorList>
            <person name="Valdes J."/>
            <person name="Quatrini R."/>
            <person name="Hallberg K."/>
            <person name="Dopson M."/>
            <person name="Valenzuela P.D."/>
            <person name="Holmes D.S."/>
        </authorList>
    </citation>
    <scope>NUCLEOTIDE SEQUENCE [LARGE SCALE GENOMIC DNA]</scope>
    <source>
        <strain evidence="2">ATCC 51756 / DSM 8584 / KU</strain>
    </source>
</reference>
<accession>A0A059ZZT7</accession>
<gene>
    <name evidence="1" type="ORF">Acaty_c1671</name>
</gene>